<feature type="transmembrane region" description="Helical" evidence="10">
    <location>
        <begin position="173"/>
        <end position="193"/>
    </location>
</feature>
<comment type="function">
    <text evidence="10 11">The central subunit of the protein translocation channel SecYEG. Consists of two halves formed by TMs 1-5 and 6-10. These two domains form a lateral gate at the front which open onto the bilayer between TMs 2 and 7, and are clamped together by SecE at the back. The channel is closed by both a pore ring composed of hydrophobic SecY resides and a short helix (helix 2A) on the extracellular side of the membrane which forms a plug. The plug probably moves laterally to allow the channel to open. The ring and the pore may move independently.</text>
</comment>
<feature type="transmembrane region" description="Helical" evidence="10">
    <location>
        <begin position="293"/>
        <end position="317"/>
    </location>
</feature>
<dbReference type="RefSeq" id="WP_013781736.1">
    <property type="nucleotide sequence ID" value="NC_015520.1"/>
</dbReference>
<keyword evidence="7 10" id="KW-0811">Translocation</keyword>
<dbReference type="OrthoDB" id="9809248at2"/>
<feature type="transmembrane region" description="Helical" evidence="10">
    <location>
        <begin position="381"/>
        <end position="401"/>
    </location>
</feature>
<feature type="transmembrane region" description="Helical" evidence="10">
    <location>
        <begin position="18"/>
        <end position="39"/>
    </location>
</feature>
<dbReference type="PROSITE" id="PS00756">
    <property type="entry name" value="SECY_2"/>
    <property type="match status" value="1"/>
</dbReference>
<dbReference type="AlphaFoldDB" id="F4A2W5"/>
<keyword evidence="15" id="KW-1185">Reference proteome</keyword>
<evidence type="ECO:0000256" key="10">
    <source>
        <dbReference type="HAMAP-Rule" id="MF_01465"/>
    </source>
</evidence>
<reference evidence="14 15" key="2">
    <citation type="journal article" date="2011" name="Stand. Genomic Sci.">
        <title>Complete genome sequence of Mahella australiensis type strain (50-1 BON).</title>
        <authorList>
            <person name="Sikorski J."/>
            <person name="Teshima H."/>
            <person name="Nolan M."/>
            <person name="Lucas S."/>
            <person name="Hammon N."/>
            <person name="Deshpande S."/>
            <person name="Cheng J.F."/>
            <person name="Pitluck S."/>
            <person name="Liolios K."/>
            <person name="Pagani I."/>
            <person name="Ivanova N."/>
            <person name="Huntemann M."/>
            <person name="Mavromatis K."/>
            <person name="Ovchinikova G."/>
            <person name="Pati A."/>
            <person name="Tapia R."/>
            <person name="Han C."/>
            <person name="Goodwin L."/>
            <person name="Chen A."/>
            <person name="Palaniappan K."/>
            <person name="Land M."/>
            <person name="Hauser L."/>
            <person name="Ngatchou-Djao O.D."/>
            <person name="Rohde M."/>
            <person name="Pukall R."/>
            <person name="Spring S."/>
            <person name="Abt B."/>
            <person name="Goker M."/>
            <person name="Detter J.C."/>
            <person name="Woyke T."/>
            <person name="Bristow J."/>
            <person name="Markowitz V."/>
            <person name="Hugenholtz P."/>
            <person name="Eisen J.A."/>
            <person name="Kyrpides N.C."/>
            <person name="Klenk H.P."/>
            <person name="Lapidus A."/>
        </authorList>
    </citation>
    <scope>NUCLEOTIDE SEQUENCE [LARGE SCALE GENOMIC DNA]</scope>
    <source>
        <strain evidence="15">DSM 15567 / CIP 107919 / 50-1 BON</strain>
    </source>
</reference>
<dbReference type="InterPro" id="IPR026593">
    <property type="entry name" value="SecY"/>
</dbReference>
<dbReference type="InterPro" id="IPR002208">
    <property type="entry name" value="SecY/SEC61-alpha"/>
</dbReference>
<dbReference type="PANTHER" id="PTHR10906">
    <property type="entry name" value="SECY/SEC61-ALPHA FAMILY MEMBER"/>
    <property type="match status" value="1"/>
</dbReference>
<dbReference type="Gene3D" id="1.10.3370.10">
    <property type="entry name" value="SecY subunit domain"/>
    <property type="match status" value="1"/>
</dbReference>
<dbReference type="GO" id="GO:0005886">
    <property type="term" value="C:plasma membrane"/>
    <property type="evidence" value="ECO:0007669"/>
    <property type="project" value="UniProtKB-SubCell"/>
</dbReference>
<reference evidence="15" key="1">
    <citation type="submission" date="2010-11" db="EMBL/GenBank/DDBJ databases">
        <title>The complete genome of Mahella australiensis DSM 15567.</title>
        <authorList>
            <consortium name="US DOE Joint Genome Institute (JGI-PGF)"/>
            <person name="Lucas S."/>
            <person name="Copeland A."/>
            <person name="Lapidus A."/>
            <person name="Bruce D."/>
            <person name="Goodwin L."/>
            <person name="Pitluck S."/>
            <person name="Kyrpides N."/>
            <person name="Mavromatis K."/>
            <person name="Pagani I."/>
            <person name="Ivanova N."/>
            <person name="Teshima H."/>
            <person name="Brettin T."/>
            <person name="Detter J.C."/>
            <person name="Han C."/>
            <person name="Tapia R."/>
            <person name="Land M."/>
            <person name="Hauser L."/>
            <person name="Markowitz V."/>
            <person name="Cheng J.-F."/>
            <person name="Hugenholtz P."/>
            <person name="Woyke T."/>
            <person name="Wu D."/>
            <person name="Spring S."/>
            <person name="Pukall R."/>
            <person name="Steenblock K."/>
            <person name="Schneider S."/>
            <person name="Klenk H.-P."/>
            <person name="Eisen J.A."/>
        </authorList>
    </citation>
    <scope>NUCLEOTIDE SEQUENCE [LARGE SCALE GENOMIC DNA]</scope>
    <source>
        <strain evidence="15">DSM 15567 / CIP 107919 / 50-1 BON</strain>
    </source>
</reference>
<dbReference type="Proteomes" id="UP000008457">
    <property type="component" value="Chromosome"/>
</dbReference>
<comment type="similarity">
    <text evidence="2 10 13">Belongs to the SecY/SEC61-alpha family.</text>
</comment>
<evidence type="ECO:0000313" key="15">
    <source>
        <dbReference type="Proteomes" id="UP000008457"/>
    </source>
</evidence>
<evidence type="ECO:0000256" key="6">
    <source>
        <dbReference type="ARBA" id="ARBA00022989"/>
    </source>
</evidence>
<dbReference type="PROSITE" id="PS00755">
    <property type="entry name" value="SECY_1"/>
    <property type="match status" value="1"/>
</dbReference>
<feature type="transmembrane region" description="Helical" evidence="10">
    <location>
        <begin position="141"/>
        <end position="161"/>
    </location>
</feature>
<feature type="transmembrane region" description="Helical" evidence="10">
    <location>
        <begin position="252"/>
        <end position="273"/>
    </location>
</feature>
<evidence type="ECO:0000256" key="4">
    <source>
        <dbReference type="ARBA" id="ARBA00022692"/>
    </source>
</evidence>
<keyword evidence="10" id="KW-1003">Cell membrane</keyword>
<dbReference type="PRINTS" id="PR00303">
    <property type="entry name" value="SECYTRNLCASE"/>
</dbReference>
<dbReference type="STRING" id="697281.Mahau_2136"/>
<feature type="transmembrane region" description="Helical" evidence="10">
    <location>
        <begin position="115"/>
        <end position="135"/>
    </location>
</feature>
<dbReference type="KEGG" id="mas:Mahau_2136"/>
<dbReference type="Pfam" id="PF00344">
    <property type="entry name" value="SecY"/>
    <property type="match status" value="1"/>
</dbReference>
<proteinExistence type="inferred from homology"/>
<keyword evidence="6 10" id="KW-1133">Transmembrane helix</keyword>
<evidence type="ECO:0000256" key="9">
    <source>
        <dbReference type="ARBA" id="ARBA00039733"/>
    </source>
</evidence>
<dbReference type="HAMAP" id="MF_01465">
    <property type="entry name" value="SecY"/>
    <property type="match status" value="1"/>
</dbReference>
<dbReference type="GO" id="GO:0043952">
    <property type="term" value="P:protein transport by the Sec complex"/>
    <property type="evidence" value="ECO:0007669"/>
    <property type="project" value="UniProtKB-UniRule"/>
</dbReference>
<evidence type="ECO:0000256" key="12">
    <source>
        <dbReference type="RuleBase" id="RU003484"/>
    </source>
</evidence>
<dbReference type="HOGENOM" id="CLU_030313_0_2_9"/>
<gene>
    <name evidence="10" type="primary">secY</name>
    <name evidence="14" type="ordered locus">Mahau_2136</name>
</gene>
<evidence type="ECO:0000256" key="2">
    <source>
        <dbReference type="ARBA" id="ARBA00005751"/>
    </source>
</evidence>
<keyword evidence="4 10" id="KW-0812">Transmembrane</keyword>
<evidence type="ECO:0000256" key="13">
    <source>
        <dbReference type="RuleBase" id="RU004349"/>
    </source>
</evidence>
<dbReference type="SUPFAM" id="SSF103491">
    <property type="entry name" value="Preprotein translocase SecY subunit"/>
    <property type="match status" value="1"/>
</dbReference>
<dbReference type="eggNOG" id="COG0201">
    <property type="taxonomic scope" value="Bacteria"/>
</dbReference>
<protein>
    <recommendedName>
        <fullName evidence="9 10">Protein translocase subunit SecY</fullName>
    </recommendedName>
</protein>
<dbReference type="GO" id="GO:0065002">
    <property type="term" value="P:intracellular protein transmembrane transport"/>
    <property type="evidence" value="ECO:0007669"/>
    <property type="project" value="UniProtKB-UniRule"/>
</dbReference>
<accession>F4A2W5</accession>
<evidence type="ECO:0000256" key="11">
    <source>
        <dbReference type="RuleBase" id="RU000537"/>
    </source>
</evidence>
<feature type="transmembrane region" description="Helical" evidence="10">
    <location>
        <begin position="51"/>
        <end position="72"/>
    </location>
</feature>
<evidence type="ECO:0000313" key="14">
    <source>
        <dbReference type="EMBL" id="AEE97308.1"/>
    </source>
</evidence>
<dbReference type="NCBIfam" id="TIGR00967">
    <property type="entry name" value="3a0501s007"/>
    <property type="match status" value="1"/>
</dbReference>
<evidence type="ECO:0000256" key="8">
    <source>
        <dbReference type="ARBA" id="ARBA00023136"/>
    </source>
</evidence>
<evidence type="ECO:0000256" key="1">
    <source>
        <dbReference type="ARBA" id="ARBA00004141"/>
    </source>
</evidence>
<name>F4A2W5_MAHA5</name>
<evidence type="ECO:0000256" key="5">
    <source>
        <dbReference type="ARBA" id="ARBA00022927"/>
    </source>
</evidence>
<dbReference type="InterPro" id="IPR023201">
    <property type="entry name" value="SecY_dom_sf"/>
</dbReference>
<dbReference type="GO" id="GO:0006605">
    <property type="term" value="P:protein targeting"/>
    <property type="evidence" value="ECO:0007669"/>
    <property type="project" value="UniProtKB-UniRule"/>
</dbReference>
<dbReference type="InterPro" id="IPR030659">
    <property type="entry name" value="SecY_CS"/>
</dbReference>
<comment type="subunit">
    <text evidence="10">Component of the Sec protein translocase complex. Heterotrimer consisting of SecY, SecE and SecG subunits. The heterotrimers can form oligomers, although 1 heterotrimer is thought to be able to translocate proteins. Interacts with the ribosome. Interacts with SecDF, and other proteins may be involved. Interacts with SecA.</text>
</comment>
<organism evidence="14 15">
    <name type="scientific">Mahella australiensis (strain DSM 15567 / CIP 107919 / 50-1 BON)</name>
    <dbReference type="NCBI Taxonomy" id="697281"/>
    <lineage>
        <taxon>Bacteria</taxon>
        <taxon>Bacillati</taxon>
        <taxon>Bacillota</taxon>
        <taxon>Clostridia</taxon>
        <taxon>Thermoanaerobacterales</taxon>
        <taxon>Thermoanaerobacterales Family IV. Incertae Sedis</taxon>
        <taxon>Mahella</taxon>
    </lineage>
</organism>
<evidence type="ECO:0000256" key="7">
    <source>
        <dbReference type="ARBA" id="ARBA00023010"/>
    </source>
</evidence>
<keyword evidence="5 10" id="KW-0653">Protein transport</keyword>
<dbReference type="EMBL" id="CP002360">
    <property type="protein sequence ID" value="AEE97308.1"/>
    <property type="molecule type" value="Genomic_DNA"/>
</dbReference>
<comment type="subcellular location">
    <subcellularLocation>
        <location evidence="10">Cell membrane</location>
        <topology evidence="10">Multi-pass membrane protein</topology>
    </subcellularLocation>
    <subcellularLocation>
        <location evidence="1 12">Membrane</location>
        <topology evidence="1 12">Multi-pass membrane protein</topology>
    </subcellularLocation>
</comment>
<keyword evidence="8 10" id="KW-0472">Membrane</keyword>
<keyword evidence="3 10" id="KW-0813">Transport</keyword>
<sequence length="418" mass="46044">MWETLKNAWRLEDLRRRILYTLGMLLVFRIGSFIPIPGINNEYLNQMIEQGGLLAFFDIISGGSFGNFTIFAMSITPYINSSIIMQLLTVAIPSLEKLAKEGEEGRKKIAQYTRYLTVVLAFVQALGITYGLKNIVVNKGFFSYFVVALTLTAGTAFLMWLGEQITEKGIGNGISLIIFAGIVARLPMTVITMTESIRAGAISIWSVPLLVVGAVALVAAVVFVNEGERRIPVQYAKRVVGRRMYGGQSTHLPMKVNAGGVIPIIFAISILMLPQTISQFWPSSGIGQWFERYFAPNSALYLILYAVLIILFTYFYAQITFNPIEISDNLRQYGGFIPGIRPGRPTAEYLARISSRITLAGALFLAAVAVLPAVFTSGSGIPLYFGGSAVLIVIGVALETMKQLEAQMLMRHYKGFLK</sequence>
<evidence type="ECO:0000256" key="3">
    <source>
        <dbReference type="ARBA" id="ARBA00022448"/>
    </source>
</evidence>
<dbReference type="PIRSF" id="PIRSF004557">
    <property type="entry name" value="SecY"/>
    <property type="match status" value="1"/>
</dbReference>
<feature type="transmembrane region" description="Helical" evidence="10">
    <location>
        <begin position="199"/>
        <end position="224"/>
    </location>
</feature>
<dbReference type="FunFam" id="1.10.3370.10:FF:000001">
    <property type="entry name" value="Preprotein translocase subunit SecY"/>
    <property type="match status" value="1"/>
</dbReference>
<feature type="transmembrane region" description="Helical" evidence="10">
    <location>
        <begin position="357"/>
        <end position="375"/>
    </location>
</feature>